<evidence type="ECO:0000313" key="2">
    <source>
        <dbReference type="Proteomes" id="UP000289856"/>
    </source>
</evidence>
<name>A0A3T1DA16_9BACL</name>
<dbReference type="OrthoDB" id="2922806at2"/>
<organism evidence="1 2">
    <name type="scientific">Cohnella abietis</name>
    <dbReference type="NCBI Taxonomy" id="2507935"/>
    <lineage>
        <taxon>Bacteria</taxon>
        <taxon>Bacillati</taxon>
        <taxon>Bacillota</taxon>
        <taxon>Bacilli</taxon>
        <taxon>Bacillales</taxon>
        <taxon>Paenibacillaceae</taxon>
        <taxon>Cohnella</taxon>
    </lineage>
</organism>
<accession>A0A3T1DA16</accession>
<dbReference type="EMBL" id="AP019400">
    <property type="protein sequence ID" value="BBI34956.1"/>
    <property type="molecule type" value="Genomic_DNA"/>
</dbReference>
<sequence>MANIQLQDVLIYVNGTSRYNGGAFDTVLVKTTLKTDEPVLDEYYVPSGVTASPALLDLLRLQQLEVTPFRASTLLAGTEDIQQEALNGDPAGTLEDAAKLLLLSLLKKSSLVPVAGSTNLYELSYEYKIFPLTSQGLPNSYELQIRVPFDGLGMPNGSRVEVSAILPRGAEVDPNATMGKDTNGQEIAEIVYDMPNVSRKAVTFAYQIDPLFTIRYNHTQGVQS</sequence>
<keyword evidence="2" id="KW-1185">Reference proteome</keyword>
<evidence type="ECO:0000313" key="1">
    <source>
        <dbReference type="EMBL" id="BBI34956.1"/>
    </source>
</evidence>
<dbReference type="Proteomes" id="UP000289856">
    <property type="component" value="Chromosome"/>
</dbReference>
<dbReference type="RefSeq" id="WP_130613150.1">
    <property type="nucleotide sequence ID" value="NZ_AP019400.1"/>
</dbReference>
<reference evidence="1 2" key="1">
    <citation type="submission" date="2019-01" db="EMBL/GenBank/DDBJ databases">
        <title>Complete genome sequence of Cohnella hallensis HS21 isolated from Korean fir (Abies koreana) rhizospheric soil.</title>
        <authorList>
            <person name="Jiang L."/>
            <person name="Kang S.W."/>
            <person name="Kim S."/>
            <person name="Jung J."/>
            <person name="Kim C.Y."/>
            <person name="Kim D.H."/>
            <person name="Kim S.W."/>
            <person name="Lee J."/>
        </authorList>
    </citation>
    <scope>NUCLEOTIDE SEQUENCE [LARGE SCALE GENOMIC DNA]</scope>
    <source>
        <strain evidence="1 2">HS21</strain>
    </source>
</reference>
<dbReference type="AlphaFoldDB" id="A0A3T1DA16"/>
<protein>
    <submittedName>
        <fullName evidence="1">Uncharacterized protein</fullName>
    </submittedName>
</protein>
<proteinExistence type="predicted"/>
<dbReference type="KEGG" id="cohn:KCTCHS21_43550"/>
<gene>
    <name evidence="1" type="ORF">KCTCHS21_43550</name>
</gene>